<dbReference type="KEGG" id="tvl:FAZ95_18110"/>
<reference evidence="2 3" key="1">
    <citation type="submission" date="2019-05" db="EMBL/GenBank/DDBJ databases">
        <title>Burkholderia sp. DHOD12, isolated from subtropical forest soil.</title>
        <authorList>
            <person name="Gao Z.-H."/>
            <person name="Qiu L.-H."/>
        </authorList>
    </citation>
    <scope>NUCLEOTIDE SEQUENCE [LARGE SCALE GENOMIC DNA]</scope>
    <source>
        <strain evidence="2 3">DHOD12</strain>
    </source>
</reference>
<keyword evidence="3" id="KW-1185">Reference proteome</keyword>
<evidence type="ECO:0000313" key="2">
    <source>
        <dbReference type="EMBL" id="QCP50891.1"/>
    </source>
</evidence>
<sequence length="111" mass="12181">MLTNLFSGLPSAVDLAAEETFEELLSRPGVRIERIVSGGQCSPPGFWYCQPQGEWVVVLAGSAGLLLEGETKERVLHAGDYVDIPANCRHRVEWTDEDIPTIWLAVHYGAA</sequence>
<dbReference type="RefSeq" id="WP_137333701.1">
    <property type="nucleotide sequence ID" value="NZ_CP040077.1"/>
</dbReference>
<gene>
    <name evidence="2" type="ORF">FAZ95_18110</name>
</gene>
<dbReference type="SUPFAM" id="SSF51182">
    <property type="entry name" value="RmlC-like cupins"/>
    <property type="match status" value="1"/>
</dbReference>
<dbReference type="InterPro" id="IPR011051">
    <property type="entry name" value="RmlC_Cupin_sf"/>
</dbReference>
<dbReference type="CDD" id="cd06981">
    <property type="entry name" value="cupin_reut_a1446"/>
    <property type="match status" value="1"/>
</dbReference>
<dbReference type="AlphaFoldDB" id="A0A4P8IRS4"/>
<name>A0A4P8IRS4_9BURK</name>
<dbReference type="Pfam" id="PF07883">
    <property type="entry name" value="Cupin_2"/>
    <property type="match status" value="1"/>
</dbReference>
<accession>A0A4P8IRS4</accession>
<dbReference type="EMBL" id="CP040077">
    <property type="protein sequence ID" value="QCP50891.1"/>
    <property type="molecule type" value="Genomic_DNA"/>
</dbReference>
<proteinExistence type="predicted"/>
<evidence type="ECO:0000313" key="3">
    <source>
        <dbReference type="Proteomes" id="UP000298656"/>
    </source>
</evidence>
<protein>
    <submittedName>
        <fullName evidence="2">Cupin domain-containing protein</fullName>
    </submittedName>
</protein>
<dbReference type="InterPro" id="IPR014710">
    <property type="entry name" value="RmlC-like_jellyroll"/>
</dbReference>
<evidence type="ECO:0000259" key="1">
    <source>
        <dbReference type="Pfam" id="PF07883"/>
    </source>
</evidence>
<dbReference type="OrthoDB" id="9798585at2"/>
<feature type="domain" description="Cupin type-2" evidence="1">
    <location>
        <begin position="47"/>
        <end position="106"/>
    </location>
</feature>
<dbReference type="Gene3D" id="2.60.120.10">
    <property type="entry name" value="Jelly Rolls"/>
    <property type="match status" value="1"/>
</dbReference>
<dbReference type="InterPro" id="IPR013096">
    <property type="entry name" value="Cupin_2"/>
</dbReference>
<organism evidence="2 3">
    <name type="scientific">Trinickia violacea</name>
    <dbReference type="NCBI Taxonomy" id="2571746"/>
    <lineage>
        <taxon>Bacteria</taxon>
        <taxon>Pseudomonadati</taxon>
        <taxon>Pseudomonadota</taxon>
        <taxon>Betaproteobacteria</taxon>
        <taxon>Burkholderiales</taxon>
        <taxon>Burkholderiaceae</taxon>
        <taxon>Trinickia</taxon>
    </lineage>
</organism>
<dbReference type="Proteomes" id="UP000298656">
    <property type="component" value="Chromosome 1"/>
</dbReference>